<proteinExistence type="predicted"/>
<keyword evidence="1" id="KW-1133">Transmembrane helix</keyword>
<dbReference type="PANTHER" id="PTHR31272:SF4">
    <property type="entry name" value="CYTOCHROME C-TYPE BIOGENESIS PROTEIN HI_1454-RELATED"/>
    <property type="match status" value="1"/>
</dbReference>
<dbReference type="RefSeq" id="WP_218605688.1">
    <property type="nucleotide sequence ID" value="NZ_JADQDJ010000405.1"/>
</dbReference>
<organism evidence="2 3">
    <name type="scientific">Pseudonocardia abyssalis</name>
    <dbReference type="NCBI Taxonomy" id="2792008"/>
    <lineage>
        <taxon>Bacteria</taxon>
        <taxon>Bacillati</taxon>
        <taxon>Actinomycetota</taxon>
        <taxon>Actinomycetes</taxon>
        <taxon>Pseudonocardiales</taxon>
        <taxon>Pseudonocardiaceae</taxon>
        <taxon>Pseudonocardia</taxon>
    </lineage>
</organism>
<reference evidence="2 3" key="1">
    <citation type="submission" date="2020-11" db="EMBL/GenBank/DDBJ databases">
        <title>Pseudonocardia abyssalis sp. nov. and Pseudonocardia oceani sp. nov., description and phylogenomic analysis of two novel actinomycetes isolated from the deep Southern Ocean.</title>
        <authorList>
            <person name="Parra J."/>
        </authorList>
    </citation>
    <scope>NUCLEOTIDE SEQUENCE [LARGE SCALE GENOMIC DNA]</scope>
    <source>
        <strain evidence="2 3">KRD-168</strain>
    </source>
</reference>
<keyword evidence="1" id="KW-0812">Transmembrane</keyword>
<protein>
    <submittedName>
        <fullName evidence="2">Cytochrome C biogenesis protein</fullName>
    </submittedName>
</protein>
<evidence type="ECO:0000313" key="2">
    <source>
        <dbReference type="EMBL" id="MBW0135026.1"/>
    </source>
</evidence>
<dbReference type="PANTHER" id="PTHR31272">
    <property type="entry name" value="CYTOCHROME C-TYPE BIOGENESIS PROTEIN HI_1454-RELATED"/>
    <property type="match status" value="1"/>
</dbReference>
<feature type="transmembrane region" description="Helical" evidence="1">
    <location>
        <begin position="81"/>
        <end position="104"/>
    </location>
</feature>
<dbReference type="Proteomes" id="UP000694287">
    <property type="component" value="Unassembled WGS sequence"/>
</dbReference>
<comment type="caution">
    <text evidence="2">The sequence shown here is derived from an EMBL/GenBank/DDBJ whole genome shotgun (WGS) entry which is preliminary data.</text>
</comment>
<name>A0ABS6USU4_9PSEU</name>
<dbReference type="InterPro" id="IPR051790">
    <property type="entry name" value="Cytochrome_c-biogenesis_DsbD"/>
</dbReference>
<evidence type="ECO:0000256" key="1">
    <source>
        <dbReference type="SAM" id="Phobius"/>
    </source>
</evidence>
<feature type="transmembrane region" description="Helical" evidence="1">
    <location>
        <begin position="241"/>
        <end position="269"/>
    </location>
</feature>
<feature type="transmembrane region" description="Helical" evidence="1">
    <location>
        <begin position="125"/>
        <end position="150"/>
    </location>
</feature>
<feature type="transmembrane region" description="Helical" evidence="1">
    <location>
        <begin position="156"/>
        <end position="182"/>
    </location>
</feature>
<feature type="transmembrane region" description="Helical" evidence="1">
    <location>
        <begin position="203"/>
        <end position="221"/>
    </location>
</feature>
<gene>
    <name evidence="2" type="ORF">I4I81_12265</name>
</gene>
<sequence>MTGLLVLAFGAGLLTPVNPCGFGLLPAVLTATTTANTRGTGLVERLTGGLRAGVALTAGFTATFTIIGLLLTVGVRSVITLVPWLAAALGGVLALVGIAMLAGWHPTLRIGARQPDTRQVTSTRGLIGFGAGYAIASASCTLAVLLAVVTQAAATTWIGVLAVFAAYATGSALLLIALALLAAAASTALARTMRRVAPYAGRIAGALLALSGGYLLYHWLPPLLGADRPSDGGVSALSAQVATWISTHLAAVALTATALALATAVAVLFTRRRPTDATDDETLARPGA</sequence>
<keyword evidence="3" id="KW-1185">Reference proteome</keyword>
<accession>A0ABS6USU4</accession>
<dbReference type="EMBL" id="JADQDK010000001">
    <property type="protein sequence ID" value="MBW0135026.1"/>
    <property type="molecule type" value="Genomic_DNA"/>
</dbReference>
<evidence type="ECO:0000313" key="3">
    <source>
        <dbReference type="Proteomes" id="UP000694287"/>
    </source>
</evidence>
<keyword evidence="1" id="KW-0472">Membrane</keyword>